<dbReference type="EMBL" id="BNJK01000001">
    <property type="protein sequence ID" value="GHO91129.1"/>
    <property type="molecule type" value="Genomic_DNA"/>
</dbReference>
<keyword evidence="2" id="KW-1185">Reference proteome</keyword>
<reference evidence="1" key="1">
    <citation type="submission" date="2020-10" db="EMBL/GenBank/DDBJ databases">
        <title>Taxonomic study of unclassified bacteria belonging to the class Ktedonobacteria.</title>
        <authorList>
            <person name="Yabe S."/>
            <person name="Wang C.M."/>
            <person name="Zheng Y."/>
            <person name="Sakai Y."/>
            <person name="Cavaletti L."/>
            <person name="Monciardini P."/>
            <person name="Donadio S."/>
        </authorList>
    </citation>
    <scope>NUCLEOTIDE SEQUENCE</scope>
    <source>
        <strain evidence="1">ID150040</strain>
    </source>
</reference>
<dbReference type="Proteomes" id="UP000597444">
    <property type="component" value="Unassembled WGS sequence"/>
</dbReference>
<dbReference type="RefSeq" id="WP_220202044.1">
    <property type="nucleotide sequence ID" value="NZ_BNJK01000001.1"/>
</dbReference>
<sequence length="91" mass="9736">MSTTTAAADPATTSALNLNVTYSSIAITITSLEKTGSVVRVHLKETNTTGKHVGYIYNDVARLIEPDGSSLPLKNYQFFGPPGFYPKGIQS</sequence>
<comment type="caution">
    <text evidence="1">The sequence shown here is derived from an EMBL/GenBank/DDBJ whole genome shotgun (WGS) entry which is preliminary data.</text>
</comment>
<protein>
    <submittedName>
        <fullName evidence="1">Uncharacterized protein</fullName>
    </submittedName>
</protein>
<evidence type="ECO:0000313" key="2">
    <source>
        <dbReference type="Proteomes" id="UP000597444"/>
    </source>
</evidence>
<evidence type="ECO:0000313" key="1">
    <source>
        <dbReference type="EMBL" id="GHO91129.1"/>
    </source>
</evidence>
<name>A0A8J3IH20_9CHLR</name>
<gene>
    <name evidence="1" type="ORF">KSF_011770</name>
</gene>
<dbReference type="AlphaFoldDB" id="A0A8J3IH20"/>
<organism evidence="1 2">
    <name type="scientific">Reticulibacter mediterranei</name>
    <dbReference type="NCBI Taxonomy" id="2778369"/>
    <lineage>
        <taxon>Bacteria</taxon>
        <taxon>Bacillati</taxon>
        <taxon>Chloroflexota</taxon>
        <taxon>Ktedonobacteria</taxon>
        <taxon>Ktedonobacterales</taxon>
        <taxon>Reticulibacteraceae</taxon>
        <taxon>Reticulibacter</taxon>
    </lineage>
</organism>
<proteinExistence type="predicted"/>
<accession>A0A8J3IH20</accession>